<gene>
    <name evidence="4" type="ORF">RDB_LOCUS15147</name>
</gene>
<accession>A0A8H2WAU4</accession>
<proteinExistence type="predicted"/>
<feature type="chain" id="PRO_5034046300" evidence="3">
    <location>
        <begin position="21"/>
        <end position="277"/>
    </location>
</feature>
<name>A0A8H2WAU4_9AGAM</name>
<feature type="region of interest" description="Disordered" evidence="1">
    <location>
        <begin position="159"/>
        <end position="208"/>
    </location>
</feature>
<dbReference type="Proteomes" id="UP000663846">
    <property type="component" value="Unassembled WGS sequence"/>
</dbReference>
<evidence type="ECO:0000256" key="3">
    <source>
        <dbReference type="SAM" id="SignalP"/>
    </source>
</evidence>
<keyword evidence="2" id="KW-0812">Transmembrane</keyword>
<dbReference type="AlphaFoldDB" id="A0A8H2WAU4"/>
<feature type="region of interest" description="Disordered" evidence="1">
    <location>
        <begin position="88"/>
        <end position="117"/>
    </location>
</feature>
<feature type="compositionally biased region" description="Polar residues" evidence="1">
    <location>
        <begin position="187"/>
        <end position="208"/>
    </location>
</feature>
<keyword evidence="3" id="KW-0732">Signal</keyword>
<protein>
    <submittedName>
        <fullName evidence="4">Uncharacterized protein</fullName>
    </submittedName>
</protein>
<sequence length="277" mass="29185">MSLAAAFALFLGFCPPPIDALPINPNGRKYNKTTTIIIVCSILGPVFLFGACLVACRIGGRCQYQCWRWRGSIDSRRRTLAGITRHPRTSTANRTNNTESTGGIIPETPGAGTRTDSTLTRSMTQTDGAHTPTGNLTINLPLCNEKAPDGEVVLLKRIRSTSDGTEDRGDNATENAPSAEAVPPYADSNSAPRVSQLTTTTTGSPRNSMNAFEYVQDRSVVGSNTTTTDTTTNLVEPQNVHAGDGITSVATVSADAPPYGDAPTRLAAGVTEVASPS</sequence>
<comment type="caution">
    <text evidence="4">The sequence shown here is derived from an EMBL/GenBank/DDBJ whole genome shotgun (WGS) entry which is preliminary data.</text>
</comment>
<feature type="signal peptide" evidence="3">
    <location>
        <begin position="1"/>
        <end position="20"/>
    </location>
</feature>
<feature type="compositionally biased region" description="Polar residues" evidence="1">
    <location>
        <begin position="89"/>
        <end position="101"/>
    </location>
</feature>
<organism evidence="4 5">
    <name type="scientific">Rhizoctonia solani</name>
    <dbReference type="NCBI Taxonomy" id="456999"/>
    <lineage>
        <taxon>Eukaryota</taxon>
        <taxon>Fungi</taxon>
        <taxon>Dikarya</taxon>
        <taxon>Basidiomycota</taxon>
        <taxon>Agaricomycotina</taxon>
        <taxon>Agaricomycetes</taxon>
        <taxon>Cantharellales</taxon>
        <taxon>Ceratobasidiaceae</taxon>
        <taxon>Rhizoctonia</taxon>
    </lineage>
</organism>
<feature type="transmembrane region" description="Helical" evidence="2">
    <location>
        <begin position="36"/>
        <end position="60"/>
    </location>
</feature>
<dbReference type="EMBL" id="CAJMWS010000077">
    <property type="protein sequence ID" value="CAE6356458.1"/>
    <property type="molecule type" value="Genomic_DNA"/>
</dbReference>
<evidence type="ECO:0000256" key="2">
    <source>
        <dbReference type="SAM" id="Phobius"/>
    </source>
</evidence>
<evidence type="ECO:0000256" key="1">
    <source>
        <dbReference type="SAM" id="MobiDB-lite"/>
    </source>
</evidence>
<keyword evidence="2" id="KW-0472">Membrane</keyword>
<evidence type="ECO:0000313" key="5">
    <source>
        <dbReference type="Proteomes" id="UP000663846"/>
    </source>
</evidence>
<reference evidence="4" key="1">
    <citation type="submission" date="2021-01" db="EMBL/GenBank/DDBJ databases">
        <authorList>
            <person name="Kaushik A."/>
        </authorList>
    </citation>
    <scope>NUCLEOTIDE SEQUENCE</scope>
    <source>
        <strain evidence="4">AG1-1C</strain>
    </source>
</reference>
<evidence type="ECO:0000313" key="4">
    <source>
        <dbReference type="EMBL" id="CAE6356458.1"/>
    </source>
</evidence>
<keyword evidence="2" id="KW-1133">Transmembrane helix</keyword>